<dbReference type="GO" id="GO:0015031">
    <property type="term" value="P:protein transport"/>
    <property type="evidence" value="ECO:0007669"/>
    <property type="project" value="UniProtKB-KW"/>
</dbReference>
<dbReference type="KEGG" id="tps:THAPSDRAFT_268862"/>
<dbReference type="InterPro" id="IPR032691">
    <property type="entry name" value="Mon2/Sec7/BIG1-like_HUS"/>
</dbReference>
<accession>B8C2A3</accession>
<keyword evidence="6" id="KW-0472">Membrane</keyword>
<dbReference type="GeneID" id="7451786"/>
<reference evidence="9 10" key="2">
    <citation type="journal article" date="2008" name="Nature">
        <title>The Phaeodactylum genome reveals the evolutionary history of diatom genomes.</title>
        <authorList>
            <person name="Bowler C."/>
            <person name="Allen A.E."/>
            <person name="Badger J.H."/>
            <person name="Grimwood J."/>
            <person name="Jabbari K."/>
            <person name="Kuo A."/>
            <person name="Maheswari U."/>
            <person name="Martens C."/>
            <person name="Maumus F."/>
            <person name="Otillar R.P."/>
            <person name="Rayko E."/>
            <person name="Salamov A."/>
            <person name="Vandepoele K."/>
            <person name="Beszteri B."/>
            <person name="Gruber A."/>
            <person name="Heijde M."/>
            <person name="Katinka M."/>
            <person name="Mock T."/>
            <person name="Valentin K."/>
            <person name="Verret F."/>
            <person name="Berges J.A."/>
            <person name="Brownlee C."/>
            <person name="Cadoret J.P."/>
            <person name="Chiovitti A."/>
            <person name="Choi C.J."/>
            <person name="Coesel S."/>
            <person name="De Martino A."/>
            <person name="Detter J.C."/>
            <person name="Durkin C."/>
            <person name="Falciatore A."/>
            <person name="Fournet J."/>
            <person name="Haruta M."/>
            <person name="Huysman M.J."/>
            <person name="Jenkins B.D."/>
            <person name="Jiroutova K."/>
            <person name="Jorgensen R.E."/>
            <person name="Joubert Y."/>
            <person name="Kaplan A."/>
            <person name="Kroger N."/>
            <person name="Kroth P.G."/>
            <person name="La Roche J."/>
            <person name="Lindquist E."/>
            <person name="Lommer M."/>
            <person name="Martin-Jezequel V."/>
            <person name="Lopez P.J."/>
            <person name="Lucas S."/>
            <person name="Mangogna M."/>
            <person name="McGinnis K."/>
            <person name="Medlin L.K."/>
            <person name="Montsant A."/>
            <person name="Oudot-Le Secq M.P."/>
            <person name="Napoli C."/>
            <person name="Obornik M."/>
            <person name="Parker M.S."/>
            <person name="Petit J.L."/>
            <person name="Porcel B.M."/>
            <person name="Poulsen N."/>
            <person name="Robison M."/>
            <person name="Rychlewski L."/>
            <person name="Rynearson T.A."/>
            <person name="Schmutz J."/>
            <person name="Shapiro H."/>
            <person name="Siaut M."/>
            <person name="Stanley M."/>
            <person name="Sussman M.R."/>
            <person name="Taylor A.R."/>
            <person name="Vardi A."/>
            <person name="von Dassow P."/>
            <person name="Vyverman W."/>
            <person name="Willis A."/>
            <person name="Wyrwicz L.S."/>
            <person name="Rokhsar D.S."/>
            <person name="Weissenbach J."/>
            <person name="Armbrust E.V."/>
            <person name="Green B.R."/>
            <person name="Van de Peer Y."/>
            <person name="Grigoriev I.V."/>
        </authorList>
    </citation>
    <scope>NUCLEOTIDE SEQUENCE [LARGE SCALE GENOMIC DNA]</scope>
    <source>
        <strain evidence="9 10">CCMP1335</strain>
    </source>
</reference>
<dbReference type="InterPro" id="IPR000904">
    <property type="entry name" value="Sec7_dom"/>
</dbReference>
<dbReference type="InterPro" id="IPR032629">
    <property type="entry name" value="DCB_dom"/>
</dbReference>
<dbReference type="InterPro" id="IPR015403">
    <property type="entry name" value="Mon2/Sec7/BIG1-like_HDS"/>
</dbReference>
<dbReference type="InterPro" id="IPR023394">
    <property type="entry name" value="Sec7_C_sf"/>
</dbReference>
<feature type="domain" description="SEC7" evidence="8">
    <location>
        <begin position="365"/>
        <end position="561"/>
    </location>
</feature>
<gene>
    <name evidence="9" type="ORF">THAPSDRAFT_268862</name>
</gene>
<feature type="region of interest" description="Disordered" evidence="7">
    <location>
        <begin position="54"/>
        <end position="89"/>
    </location>
</feature>
<dbReference type="eggNOG" id="KOG0929">
    <property type="taxonomic scope" value="Eukaryota"/>
</dbReference>
<dbReference type="GO" id="GO:0032012">
    <property type="term" value="P:regulation of ARF protein signal transduction"/>
    <property type="evidence" value="ECO:0007669"/>
    <property type="project" value="InterPro"/>
</dbReference>
<dbReference type="PROSITE" id="PS50190">
    <property type="entry name" value="SEC7"/>
    <property type="match status" value="1"/>
</dbReference>
<feature type="compositionally biased region" description="Basic and acidic residues" evidence="7">
    <location>
        <begin position="54"/>
        <end position="78"/>
    </location>
</feature>
<dbReference type="GO" id="GO:0005085">
    <property type="term" value="F:guanyl-nucleotide exchange factor activity"/>
    <property type="evidence" value="ECO:0000318"/>
    <property type="project" value="GO_Central"/>
</dbReference>
<dbReference type="HOGENOM" id="CLU_245654_0_0_1"/>
<feature type="region of interest" description="Disordered" evidence="7">
    <location>
        <begin position="763"/>
        <end position="800"/>
    </location>
</feature>
<evidence type="ECO:0000256" key="2">
    <source>
        <dbReference type="ARBA" id="ARBA00004496"/>
    </source>
</evidence>
<dbReference type="Pfam" id="PF16213">
    <property type="entry name" value="DCB"/>
    <property type="match status" value="1"/>
</dbReference>
<evidence type="ECO:0000256" key="4">
    <source>
        <dbReference type="ARBA" id="ARBA00022490"/>
    </source>
</evidence>
<dbReference type="InterPro" id="IPR016024">
    <property type="entry name" value="ARM-type_fold"/>
</dbReference>
<dbReference type="FunFam" id="1.10.220.20:FF:000010">
    <property type="entry name" value="ArfGEF"/>
    <property type="match status" value="1"/>
</dbReference>
<dbReference type="CDD" id="cd00171">
    <property type="entry name" value="Sec7"/>
    <property type="match status" value="1"/>
</dbReference>
<dbReference type="PANTHER" id="PTHR10663">
    <property type="entry name" value="GUANYL-NUCLEOTIDE EXCHANGE FACTOR"/>
    <property type="match status" value="1"/>
</dbReference>
<keyword evidence="4" id="KW-0963">Cytoplasm</keyword>
<dbReference type="Gene3D" id="1.10.220.20">
    <property type="match status" value="1"/>
</dbReference>
<dbReference type="InterPro" id="IPR035999">
    <property type="entry name" value="Sec7_dom_sf"/>
</dbReference>
<evidence type="ECO:0000256" key="1">
    <source>
        <dbReference type="ARBA" id="ARBA00004370"/>
    </source>
</evidence>
<dbReference type="SUPFAM" id="SSF48425">
    <property type="entry name" value="Sec7 domain"/>
    <property type="match status" value="1"/>
</dbReference>
<dbReference type="EMBL" id="CM000642">
    <property type="protein sequence ID" value="EED91913.1"/>
    <property type="molecule type" value="Genomic_DNA"/>
</dbReference>
<dbReference type="Pfam" id="PF09324">
    <property type="entry name" value="Sec7-like_HDS"/>
    <property type="match status" value="1"/>
</dbReference>
<dbReference type="GO" id="GO:0005737">
    <property type="term" value="C:cytoplasm"/>
    <property type="evidence" value="ECO:0007669"/>
    <property type="project" value="UniProtKB-SubCell"/>
</dbReference>
<keyword evidence="10" id="KW-1185">Reference proteome</keyword>
<dbReference type="RefSeq" id="XP_002290161.1">
    <property type="nucleotide sequence ID" value="XM_002290125.1"/>
</dbReference>
<dbReference type="PaxDb" id="35128-Thaps268862"/>
<evidence type="ECO:0000259" key="8">
    <source>
        <dbReference type="PROSITE" id="PS50190"/>
    </source>
</evidence>
<dbReference type="Pfam" id="PF12783">
    <property type="entry name" value="Sec7-like_HUS"/>
    <property type="match status" value="1"/>
</dbReference>
<dbReference type="Proteomes" id="UP000001449">
    <property type="component" value="Chromosome 5"/>
</dbReference>
<sequence length="1567" mass="175039">MLRGTHLLQAIRVCYHVYLNTGSTPNKTTAKAALQQIVTSVFVRLERAIERVDVEEKVSSVSEENAKEKSNDENEKKGLKSSKSSGAAAFATQDHRDSYLVLRSLCKLSMQTRTHDGQNATGSGDDTHDPALESRILALELLLHILRHSSAPCILHAGPQFNYAVRQYMCTSLLKNTTSVDTTIVELSLRLFVPLIRHFRSLLKTEIEAFVTHVFFVILDSKNSTVQHKMLVVALFEEICSDPTTLAEIFLNYDCDLSAVDLFQRIVNTLGKVARIGLTDTTGSGAQDHRDLRLSAMKALRQVLASLHSSIVTPVKNGGSRGDISVDEVSHQLKSLSVNRLNEEEEVDRKPSATEDANAKKSLVEMYDSKKKRREEESQAALKFNQKAIAGLKFASECGHLDADDPADVARYLLQNKDIFEKAQIGEFLGREKEWQDGFALKVLRAYGDALDFKGMPFDDAIRYYLSGFRLPGEAQKIDRIMEVFAARYTDQNPTTFPTADAAFILAFSIIMLNTDLHNPAIKEDRKMTIKSFQRMNSGVCDGGDFPDEMLADIFNRIKNNPISLKEDDDARETSALSTASDFFFGSHYVEQDKTREDNYQKEGDQIVRDTESMLKRKRKANKHGFVGTADSGLKDEYVTPMFDVTWGPALAVFSTAIESANGTDAIEVSLHGFQLAICIAGLCGNDIARDAYIRALYNFTLLGTGRLLADRHVQCVQFLLRLGKDDGELLGVSWEHIFRALSEVTRLHQVWERMARNERVEKAQRHKKLNAKENPASGESKTDDESDSDSGESEFQLEEEMDKRMIDEANALSVYDAIPLNFVDSIFQRSSSLSRPSLRDFVYQLCRVSRMEISGYGGHVGTIYSLQKLVEVTHLNMESRPRLIFADIWGTISTHLTSTALHEEAAVAMYAVDSLRQLSMQFLSREELGVFEFQRRFLSPLETIMSRSTHVNVKELLLSSVDQLIQIYGFDYEPEVTESSSRTHLGTLRSGWRSVLVILGTAGIDKNDVIATQGFTLLQTQIQHCTSACKERKSAPNDDGSEHSVSLLSEYFVDLVNALLLYVSGPRQDLSSKSIDSLLQLSNLLAEGKVPLTTTRKKATMITASNGMVISEGQNDELELWWPMLLGLSQTMGDRRHEVRVKGLGTLLSIINKHFFPSADSVKVAEERKDGSSPRHGDLQTLQLIFRGILVPALENEEMDSNSTSGFAPELLPTKFVHFVTVPPRPETASASSRDRHEWISTTFEHLIGGVISLCLRSIEAFGDDALIEEVLAMLNSCLLSDSGHLAVKGLRRLQQFMTQDLELKDITDDTWATVSHMLFRVLSVRGLPPSSVPEIEGIPEDQKEQFEQEHLEAMNDFIREQTFFSNRRYIGCNASMVIGALLTNDKIVESMGTRWYVFLTSGLGKGIRDWEKAAEIMDSKAAITHGSPTPPHYLENVLYARRWMTKFLLNLMVQKDVATLETPACQHVLKEETESLVQAFLTKEANESCSAVDMRNISKMISDLFDCFNALSNDKISTLKWLSPILSTCIQTNNATIRASVQILLTKMLEGGTPSSSAPASEEAS</sequence>
<feature type="region of interest" description="Disordered" evidence="7">
    <location>
        <begin position="340"/>
        <end position="372"/>
    </location>
</feature>
<evidence type="ECO:0000256" key="7">
    <source>
        <dbReference type="SAM" id="MobiDB-lite"/>
    </source>
</evidence>
<dbReference type="Pfam" id="PF01369">
    <property type="entry name" value="Sec7"/>
    <property type="match status" value="1"/>
</dbReference>
<dbReference type="GO" id="GO:0016020">
    <property type="term" value="C:membrane"/>
    <property type="evidence" value="ECO:0007669"/>
    <property type="project" value="UniProtKB-SubCell"/>
</dbReference>
<dbReference type="FunFam" id="1.10.1000.11:FF:000002">
    <property type="entry name" value="Cytohesin 1"/>
    <property type="match status" value="1"/>
</dbReference>
<dbReference type="SUPFAM" id="SSF48371">
    <property type="entry name" value="ARM repeat"/>
    <property type="match status" value="2"/>
</dbReference>
<dbReference type="PANTHER" id="PTHR10663:SF375">
    <property type="entry name" value="LD29171P"/>
    <property type="match status" value="1"/>
</dbReference>
<keyword evidence="5" id="KW-0653">Protein transport</keyword>
<dbReference type="InParanoid" id="B8C2A3"/>
<protein>
    <recommendedName>
        <fullName evidence="8">SEC7 domain-containing protein</fullName>
    </recommendedName>
</protein>
<dbReference type="SMART" id="SM00222">
    <property type="entry name" value="Sec7"/>
    <property type="match status" value="1"/>
</dbReference>
<keyword evidence="3" id="KW-0813">Transport</keyword>
<evidence type="ECO:0000256" key="5">
    <source>
        <dbReference type="ARBA" id="ARBA00022927"/>
    </source>
</evidence>
<reference evidence="9 10" key="1">
    <citation type="journal article" date="2004" name="Science">
        <title>The genome of the diatom Thalassiosira pseudonana: ecology, evolution, and metabolism.</title>
        <authorList>
            <person name="Armbrust E.V."/>
            <person name="Berges J.A."/>
            <person name="Bowler C."/>
            <person name="Green B.R."/>
            <person name="Martinez D."/>
            <person name="Putnam N.H."/>
            <person name="Zhou S."/>
            <person name="Allen A.E."/>
            <person name="Apt K.E."/>
            <person name="Bechner M."/>
            <person name="Brzezinski M.A."/>
            <person name="Chaal B.K."/>
            <person name="Chiovitti A."/>
            <person name="Davis A.K."/>
            <person name="Demarest M.S."/>
            <person name="Detter J.C."/>
            <person name="Glavina T."/>
            <person name="Goodstein D."/>
            <person name="Hadi M.Z."/>
            <person name="Hellsten U."/>
            <person name="Hildebrand M."/>
            <person name="Jenkins B.D."/>
            <person name="Jurka J."/>
            <person name="Kapitonov V.V."/>
            <person name="Kroger N."/>
            <person name="Lau W.W."/>
            <person name="Lane T.W."/>
            <person name="Larimer F.W."/>
            <person name="Lippmeier J.C."/>
            <person name="Lucas S."/>
            <person name="Medina M."/>
            <person name="Montsant A."/>
            <person name="Obornik M."/>
            <person name="Parker M.S."/>
            <person name="Palenik B."/>
            <person name="Pazour G.J."/>
            <person name="Richardson P.M."/>
            <person name="Rynearson T.A."/>
            <person name="Saito M.A."/>
            <person name="Schwartz D.C."/>
            <person name="Thamatrakoln K."/>
            <person name="Valentin K."/>
            <person name="Vardi A."/>
            <person name="Wilkerson F.P."/>
            <person name="Rokhsar D.S."/>
        </authorList>
    </citation>
    <scope>NUCLEOTIDE SEQUENCE [LARGE SCALE GENOMIC DNA]</scope>
    <source>
        <strain evidence="9 10">CCMP1335</strain>
    </source>
</reference>
<name>B8C2A3_THAPS</name>
<dbReference type="Gene3D" id="1.10.1000.11">
    <property type="entry name" value="Arf Nucleotide-binding Site Opener,domain 2"/>
    <property type="match status" value="1"/>
</dbReference>
<evidence type="ECO:0000313" key="10">
    <source>
        <dbReference type="Proteomes" id="UP000001449"/>
    </source>
</evidence>
<evidence type="ECO:0000313" key="9">
    <source>
        <dbReference type="EMBL" id="EED91913.1"/>
    </source>
</evidence>
<dbReference type="STRING" id="35128.B8C2A3"/>
<evidence type="ECO:0000256" key="3">
    <source>
        <dbReference type="ARBA" id="ARBA00022448"/>
    </source>
</evidence>
<evidence type="ECO:0000256" key="6">
    <source>
        <dbReference type="ARBA" id="ARBA00023136"/>
    </source>
</evidence>
<feature type="compositionally biased region" description="Basic and acidic residues" evidence="7">
    <location>
        <begin position="347"/>
        <end position="372"/>
    </location>
</feature>
<comment type="subcellular location">
    <subcellularLocation>
        <location evidence="2">Cytoplasm</location>
    </subcellularLocation>
    <subcellularLocation>
        <location evidence="1">Membrane</location>
    </subcellularLocation>
</comment>
<feature type="compositionally biased region" description="Acidic residues" evidence="7">
    <location>
        <begin position="783"/>
        <end position="800"/>
    </location>
</feature>
<proteinExistence type="predicted"/>
<organism evidence="9 10">
    <name type="scientific">Thalassiosira pseudonana</name>
    <name type="common">Marine diatom</name>
    <name type="synonym">Cyclotella nana</name>
    <dbReference type="NCBI Taxonomy" id="35128"/>
    <lineage>
        <taxon>Eukaryota</taxon>
        <taxon>Sar</taxon>
        <taxon>Stramenopiles</taxon>
        <taxon>Ochrophyta</taxon>
        <taxon>Bacillariophyta</taxon>
        <taxon>Coscinodiscophyceae</taxon>
        <taxon>Thalassiosirophycidae</taxon>
        <taxon>Thalassiosirales</taxon>
        <taxon>Thalassiosiraceae</taxon>
        <taxon>Thalassiosira</taxon>
    </lineage>
</organism>